<feature type="compositionally biased region" description="Basic and acidic residues" evidence="1">
    <location>
        <begin position="46"/>
        <end position="60"/>
    </location>
</feature>
<name>A0A834HZU2_RHYFE</name>
<keyword evidence="3" id="KW-1185">Reference proteome</keyword>
<dbReference type="Proteomes" id="UP000625711">
    <property type="component" value="Unassembled WGS sequence"/>
</dbReference>
<dbReference type="AlphaFoldDB" id="A0A834HZU2"/>
<dbReference type="EMBL" id="JAACXV010013874">
    <property type="protein sequence ID" value="KAF7271967.1"/>
    <property type="molecule type" value="Genomic_DNA"/>
</dbReference>
<evidence type="ECO:0000313" key="2">
    <source>
        <dbReference type="EMBL" id="KAF7271967.1"/>
    </source>
</evidence>
<accession>A0A834HZU2</accession>
<evidence type="ECO:0000313" key="3">
    <source>
        <dbReference type="Proteomes" id="UP000625711"/>
    </source>
</evidence>
<protein>
    <submittedName>
        <fullName evidence="2">Uncharacterized protein</fullName>
    </submittedName>
</protein>
<evidence type="ECO:0000256" key="1">
    <source>
        <dbReference type="SAM" id="MobiDB-lite"/>
    </source>
</evidence>
<reference evidence="2" key="1">
    <citation type="submission" date="2020-08" db="EMBL/GenBank/DDBJ databases">
        <title>Genome sequencing and assembly of the red palm weevil Rhynchophorus ferrugineus.</title>
        <authorList>
            <person name="Dias G.B."/>
            <person name="Bergman C.M."/>
            <person name="Manee M."/>
        </authorList>
    </citation>
    <scope>NUCLEOTIDE SEQUENCE</scope>
    <source>
        <strain evidence="2">AA-2017</strain>
        <tissue evidence="2">Whole larva</tissue>
    </source>
</reference>
<comment type="caution">
    <text evidence="2">The sequence shown here is derived from an EMBL/GenBank/DDBJ whole genome shotgun (WGS) entry which is preliminary data.</text>
</comment>
<organism evidence="2 3">
    <name type="scientific">Rhynchophorus ferrugineus</name>
    <name type="common">Red palm weevil</name>
    <name type="synonym">Curculio ferrugineus</name>
    <dbReference type="NCBI Taxonomy" id="354439"/>
    <lineage>
        <taxon>Eukaryota</taxon>
        <taxon>Metazoa</taxon>
        <taxon>Ecdysozoa</taxon>
        <taxon>Arthropoda</taxon>
        <taxon>Hexapoda</taxon>
        <taxon>Insecta</taxon>
        <taxon>Pterygota</taxon>
        <taxon>Neoptera</taxon>
        <taxon>Endopterygota</taxon>
        <taxon>Coleoptera</taxon>
        <taxon>Polyphaga</taxon>
        <taxon>Cucujiformia</taxon>
        <taxon>Curculionidae</taxon>
        <taxon>Dryophthorinae</taxon>
        <taxon>Rhynchophorus</taxon>
    </lineage>
</organism>
<gene>
    <name evidence="2" type="ORF">GWI33_015203</name>
</gene>
<feature type="region of interest" description="Disordered" evidence="1">
    <location>
        <begin position="42"/>
        <end position="84"/>
    </location>
</feature>
<sequence length="149" mass="16679">MNVLTITIQNTDSQSEFSIEKLLQQNTDDNLQSARTLSNNEISFTEYKDEDKKTNREKSVEYGPDASRKRGAVVPARENKPPHGRTSVEWFVANRKGIGGPFFARGEATPGRADLIRIQRMARDRNGAAFGICRCAVNIKRAAMKSSFI</sequence>
<proteinExistence type="predicted"/>